<dbReference type="CDD" id="cd02796">
    <property type="entry name" value="tRNA_bind_bactPheRS"/>
    <property type="match status" value="1"/>
</dbReference>
<evidence type="ECO:0000256" key="4">
    <source>
        <dbReference type="ARBA" id="ARBA00022490"/>
    </source>
</evidence>
<dbReference type="EMBL" id="VENP01000001">
    <property type="protein sequence ID" value="TNU77219.1"/>
    <property type="molecule type" value="Genomic_DNA"/>
</dbReference>
<keyword evidence="6 15" id="KW-0436">Ligase</keyword>
<feature type="binding site" evidence="15">
    <location>
        <position position="518"/>
    </location>
    <ligand>
        <name>Mg(2+)</name>
        <dbReference type="ChEBI" id="CHEBI:18420"/>
        <note>shared with alpha subunit</note>
    </ligand>
</feature>
<evidence type="ECO:0000256" key="13">
    <source>
        <dbReference type="ARBA" id="ARBA00023146"/>
    </source>
</evidence>
<dbReference type="InterPro" id="IPR045864">
    <property type="entry name" value="aa-tRNA-synth_II/BPL/LPL"/>
</dbReference>
<evidence type="ECO:0000256" key="7">
    <source>
        <dbReference type="ARBA" id="ARBA00022723"/>
    </source>
</evidence>
<dbReference type="PROSITE" id="PS51447">
    <property type="entry name" value="FDX_ACB"/>
    <property type="match status" value="1"/>
</dbReference>
<dbReference type="InterPro" id="IPR033714">
    <property type="entry name" value="tRNA_bind_bactPheRS"/>
</dbReference>
<evidence type="ECO:0000313" key="21">
    <source>
        <dbReference type="Proteomes" id="UP000313849"/>
    </source>
</evidence>
<evidence type="ECO:0000256" key="15">
    <source>
        <dbReference type="HAMAP-Rule" id="MF_00283"/>
    </source>
</evidence>
<dbReference type="GO" id="GO:0004826">
    <property type="term" value="F:phenylalanine-tRNA ligase activity"/>
    <property type="evidence" value="ECO:0007669"/>
    <property type="project" value="UniProtKB-UniRule"/>
</dbReference>
<keyword evidence="11 16" id="KW-0694">RNA-binding</keyword>
<dbReference type="Gene3D" id="3.30.56.10">
    <property type="match status" value="2"/>
</dbReference>
<dbReference type="InterPro" id="IPR036690">
    <property type="entry name" value="Fdx_antiC-bd_sf"/>
</dbReference>
<evidence type="ECO:0000256" key="14">
    <source>
        <dbReference type="ARBA" id="ARBA00049255"/>
    </source>
</evidence>
<dbReference type="FunFam" id="3.30.70.380:FF:000001">
    <property type="entry name" value="Phenylalanine--tRNA ligase beta subunit"/>
    <property type="match status" value="1"/>
</dbReference>
<evidence type="ECO:0000256" key="1">
    <source>
        <dbReference type="ARBA" id="ARBA00004496"/>
    </source>
</evidence>
<dbReference type="SUPFAM" id="SSF54991">
    <property type="entry name" value="Anticodon-binding domain of PheRS"/>
    <property type="match status" value="1"/>
</dbReference>
<feature type="domain" description="TRNA-binding" evidence="17">
    <location>
        <begin position="41"/>
        <end position="164"/>
    </location>
</feature>
<dbReference type="Pfam" id="PF01588">
    <property type="entry name" value="tRNA_bind"/>
    <property type="match status" value="1"/>
</dbReference>
<evidence type="ECO:0000256" key="3">
    <source>
        <dbReference type="ARBA" id="ARBA00011209"/>
    </source>
</evidence>
<comment type="subunit">
    <text evidence="3 15">Tetramer of two alpha and two beta subunits.</text>
</comment>
<accession>A0A5C5BF18</accession>
<dbReference type="EC" id="6.1.1.20" evidence="15"/>
<dbReference type="Gene3D" id="3.50.40.10">
    <property type="entry name" value="Phenylalanyl-trna Synthetase, Chain B, domain 3"/>
    <property type="match status" value="1"/>
</dbReference>
<feature type="domain" description="FDX-ACB" evidence="18">
    <location>
        <begin position="795"/>
        <end position="888"/>
    </location>
</feature>
<dbReference type="PROSITE" id="PS50886">
    <property type="entry name" value="TRBD"/>
    <property type="match status" value="1"/>
</dbReference>
<evidence type="ECO:0000313" key="20">
    <source>
        <dbReference type="EMBL" id="TNU77219.1"/>
    </source>
</evidence>
<comment type="similarity">
    <text evidence="2 15">Belongs to the phenylalanyl-tRNA synthetase beta subunit family. Type 1 subfamily.</text>
</comment>
<feature type="binding site" evidence="15">
    <location>
        <position position="528"/>
    </location>
    <ligand>
        <name>Mg(2+)</name>
        <dbReference type="ChEBI" id="CHEBI:18420"/>
        <note>shared with alpha subunit</note>
    </ligand>
</feature>
<keyword evidence="10 15" id="KW-0460">Magnesium</keyword>
<protein>
    <recommendedName>
        <fullName evidence="15">Phenylalanine--tRNA ligase beta subunit</fullName>
        <ecNumber evidence="15">6.1.1.20</ecNumber>
    </recommendedName>
    <alternativeName>
        <fullName evidence="15">Phenylalanyl-tRNA synthetase beta subunit</fullName>
        <shortName evidence="15">PheRS</shortName>
    </alternativeName>
</protein>
<dbReference type="Pfam" id="PF03483">
    <property type="entry name" value="B3_4"/>
    <property type="match status" value="1"/>
</dbReference>
<dbReference type="Proteomes" id="UP000313849">
    <property type="component" value="Unassembled WGS sequence"/>
</dbReference>
<sequence>MPYVVLPWLAEHVELPADRTAHQLAADLVRVGLEEEAVHTSGVTGPVVVGRVLERTPEPQKNGKVVNWCQVDTGERDDAGAVVPRGVICGAHNFDAGDTVVVALPGAVLPGDFAIAARKTYGHVSDGMICSAAELGLEDDGEHGIIVLARGSVSVAASEGADAASEGADAAPEAPEPGSDALALLGLADEVLEINVTPDRGYCFSVRGVAREYGHATGARFVDPGLSAPAGSGPAVPPTTPEAFEVAFEDAAPIHGVPGCDRFVTRVVRGVDAAAPSPEWLQRRLRQAGMRPISLAVDATNYVMLDLGQPLHAYDLATVHAPIVVRRARPGERMTTLDGVDRALDAEDLLITDSPAGARGERAIGIAGVMGGESTEVTATTTDVLVEAAHFDPITIARSARRHKLPSEASRRFERGVDTRLQAVAAQRVVDLLVRYGGGVADDARVGDVDRTTAPAPITLDPASVSARVGVAYTYDEVHDVLVQLGASVTDIVVEVANGSTTADHRELVVVPPTWRPDLTAAVDLIEEVVRLRGYDQVPSVLPHAQVGTGLTRSQRLRRSAERTLAESGLVQVLSYPFVSPHVHDQLGEPAEDPRRGAERLANPLTEDQPELRTSLLATLLPVAARNIARGATEVAVFETGSVTHARPGGPGVLPPGGVRPEPDVLAAVLKSVPAQERHVAAVLGGPVGSATSAEHAEALIGVVHRLAAALGADVRLRARPVPEPWAPFHPGRCAEVVLTGADAPEDLVLGHVGELAPKVAAAFALPRRSAALELDLDALCEHARDAVALAGKLSTYPLAKEDVALVVAADVPAEDVRQVVLEAAGDLAESVELFDVYVGDQVGEGRKSLAFALRLRAGDHTLTAAETAQVRDAVVRLAAERVGGVLRG</sequence>
<feature type="domain" description="B5" evidence="19">
    <location>
        <begin position="453"/>
        <end position="540"/>
    </location>
</feature>
<dbReference type="CDD" id="cd00769">
    <property type="entry name" value="PheRS_beta_core"/>
    <property type="match status" value="1"/>
</dbReference>
<evidence type="ECO:0000256" key="12">
    <source>
        <dbReference type="ARBA" id="ARBA00022917"/>
    </source>
</evidence>
<comment type="caution">
    <text evidence="20">The sequence shown here is derived from an EMBL/GenBank/DDBJ whole genome shotgun (WGS) entry which is preliminary data.</text>
</comment>
<dbReference type="SUPFAM" id="SSF46955">
    <property type="entry name" value="Putative DNA-binding domain"/>
    <property type="match status" value="1"/>
</dbReference>
<dbReference type="SUPFAM" id="SSF50249">
    <property type="entry name" value="Nucleic acid-binding proteins"/>
    <property type="match status" value="1"/>
</dbReference>
<dbReference type="InterPro" id="IPR002547">
    <property type="entry name" value="tRNA-bd_dom"/>
</dbReference>
<proteinExistence type="inferred from homology"/>
<dbReference type="InterPro" id="IPR041616">
    <property type="entry name" value="PheRS_beta_core"/>
</dbReference>
<dbReference type="HAMAP" id="MF_00283">
    <property type="entry name" value="Phe_tRNA_synth_beta1"/>
    <property type="match status" value="1"/>
</dbReference>
<dbReference type="AlphaFoldDB" id="A0A5C5BF18"/>
<comment type="catalytic activity">
    <reaction evidence="14 15">
        <text>tRNA(Phe) + L-phenylalanine + ATP = L-phenylalanyl-tRNA(Phe) + AMP + diphosphate + H(+)</text>
        <dbReference type="Rhea" id="RHEA:19413"/>
        <dbReference type="Rhea" id="RHEA-COMP:9668"/>
        <dbReference type="Rhea" id="RHEA-COMP:9699"/>
        <dbReference type="ChEBI" id="CHEBI:15378"/>
        <dbReference type="ChEBI" id="CHEBI:30616"/>
        <dbReference type="ChEBI" id="CHEBI:33019"/>
        <dbReference type="ChEBI" id="CHEBI:58095"/>
        <dbReference type="ChEBI" id="CHEBI:78442"/>
        <dbReference type="ChEBI" id="CHEBI:78531"/>
        <dbReference type="ChEBI" id="CHEBI:456215"/>
        <dbReference type="EC" id="6.1.1.20"/>
    </reaction>
</comment>
<evidence type="ECO:0000256" key="9">
    <source>
        <dbReference type="ARBA" id="ARBA00022840"/>
    </source>
</evidence>
<evidence type="ECO:0000256" key="6">
    <source>
        <dbReference type="ARBA" id="ARBA00022598"/>
    </source>
</evidence>
<dbReference type="Pfam" id="PF03147">
    <property type="entry name" value="FDX-ACB"/>
    <property type="match status" value="1"/>
</dbReference>
<gene>
    <name evidence="15" type="primary">pheT</name>
    <name evidence="20" type="ORF">FH969_00070</name>
</gene>
<feature type="binding site" evidence="15">
    <location>
        <position position="527"/>
    </location>
    <ligand>
        <name>Mg(2+)</name>
        <dbReference type="ChEBI" id="CHEBI:18420"/>
        <note>shared with alpha subunit</note>
    </ligand>
</feature>
<keyword evidence="9 15" id="KW-0067">ATP-binding</keyword>
<dbReference type="GO" id="GO:0009328">
    <property type="term" value="C:phenylalanine-tRNA ligase complex"/>
    <property type="evidence" value="ECO:0007669"/>
    <property type="project" value="TreeGrafter"/>
</dbReference>
<dbReference type="InterPro" id="IPR045060">
    <property type="entry name" value="Phe-tRNA-ligase_IIc_bsu"/>
</dbReference>
<dbReference type="Gene3D" id="3.30.930.10">
    <property type="entry name" value="Bira Bifunctional Protein, Domain 2"/>
    <property type="match status" value="1"/>
</dbReference>
<dbReference type="InterPro" id="IPR004532">
    <property type="entry name" value="Phe-tRNA-ligase_IIc_bsu_bact"/>
</dbReference>
<dbReference type="SUPFAM" id="SSF56037">
    <property type="entry name" value="PheT/TilS domain"/>
    <property type="match status" value="1"/>
</dbReference>
<evidence type="ECO:0000256" key="5">
    <source>
        <dbReference type="ARBA" id="ARBA00022555"/>
    </source>
</evidence>
<evidence type="ECO:0000256" key="10">
    <source>
        <dbReference type="ARBA" id="ARBA00022842"/>
    </source>
</evidence>
<dbReference type="PANTHER" id="PTHR10947">
    <property type="entry name" value="PHENYLALANYL-TRNA SYNTHETASE BETA CHAIN AND LEUCINE-RICH REPEAT-CONTAINING PROTEIN 47"/>
    <property type="match status" value="1"/>
</dbReference>
<dbReference type="NCBIfam" id="TIGR00472">
    <property type="entry name" value="pheT_bact"/>
    <property type="match status" value="1"/>
</dbReference>
<evidence type="ECO:0000256" key="16">
    <source>
        <dbReference type="PROSITE-ProRule" id="PRU00209"/>
    </source>
</evidence>
<keyword evidence="5 16" id="KW-0820">tRNA-binding</keyword>
<dbReference type="Pfam" id="PF17759">
    <property type="entry name" value="tRNA_synthFbeta"/>
    <property type="match status" value="1"/>
</dbReference>
<evidence type="ECO:0000256" key="11">
    <source>
        <dbReference type="ARBA" id="ARBA00022884"/>
    </source>
</evidence>
<dbReference type="SMART" id="SM00896">
    <property type="entry name" value="FDX-ACB"/>
    <property type="match status" value="1"/>
</dbReference>
<evidence type="ECO:0000256" key="8">
    <source>
        <dbReference type="ARBA" id="ARBA00022741"/>
    </source>
</evidence>
<dbReference type="SMART" id="SM00873">
    <property type="entry name" value="B3_4"/>
    <property type="match status" value="1"/>
</dbReference>
<dbReference type="SMART" id="SM00874">
    <property type="entry name" value="B5"/>
    <property type="match status" value="1"/>
</dbReference>
<keyword evidence="8 15" id="KW-0547">Nucleotide-binding</keyword>
<comment type="cofactor">
    <cofactor evidence="15">
        <name>Mg(2+)</name>
        <dbReference type="ChEBI" id="CHEBI:18420"/>
    </cofactor>
    <text evidence="15">Binds 2 magnesium ions per tetramer.</text>
</comment>
<dbReference type="InterPro" id="IPR009061">
    <property type="entry name" value="DNA-bd_dom_put_sf"/>
</dbReference>
<dbReference type="GO" id="GO:0005524">
    <property type="term" value="F:ATP binding"/>
    <property type="evidence" value="ECO:0007669"/>
    <property type="project" value="UniProtKB-UniRule"/>
</dbReference>
<evidence type="ECO:0000259" key="18">
    <source>
        <dbReference type="PROSITE" id="PS51447"/>
    </source>
</evidence>
<dbReference type="GO" id="GO:0006432">
    <property type="term" value="P:phenylalanyl-tRNA aminoacylation"/>
    <property type="evidence" value="ECO:0007669"/>
    <property type="project" value="UniProtKB-UniRule"/>
</dbReference>
<organism evidence="20 21">
    <name type="scientific">Miniimonas arenae</name>
    <dbReference type="NCBI Taxonomy" id="676201"/>
    <lineage>
        <taxon>Bacteria</taxon>
        <taxon>Bacillati</taxon>
        <taxon>Actinomycetota</taxon>
        <taxon>Actinomycetes</taxon>
        <taxon>Micrococcales</taxon>
        <taxon>Beutenbergiaceae</taxon>
        <taxon>Miniimonas</taxon>
    </lineage>
</organism>
<dbReference type="Gene3D" id="2.40.50.140">
    <property type="entry name" value="Nucleic acid-binding proteins"/>
    <property type="match status" value="1"/>
</dbReference>
<dbReference type="InterPro" id="IPR012340">
    <property type="entry name" value="NA-bd_OB-fold"/>
</dbReference>
<evidence type="ECO:0000259" key="17">
    <source>
        <dbReference type="PROSITE" id="PS50886"/>
    </source>
</evidence>
<keyword evidence="21" id="KW-1185">Reference proteome</keyword>
<reference evidence="20 21" key="1">
    <citation type="submission" date="2019-06" db="EMBL/GenBank/DDBJ databases">
        <title>Draft genome sequence of Miniimonas arenae KCTC 19750T isolated from sea sand.</title>
        <authorList>
            <person name="Park S.-J."/>
        </authorList>
    </citation>
    <scope>NUCLEOTIDE SEQUENCE [LARGE SCALE GENOMIC DNA]</scope>
    <source>
        <strain evidence="20 21">KCTC 19750</strain>
    </source>
</reference>
<feature type="binding site" evidence="15">
    <location>
        <position position="524"/>
    </location>
    <ligand>
        <name>Mg(2+)</name>
        <dbReference type="ChEBI" id="CHEBI:18420"/>
        <note>shared with alpha subunit</note>
    </ligand>
</feature>
<dbReference type="Gene3D" id="3.30.70.380">
    <property type="entry name" value="Ferrodoxin-fold anticodon-binding domain"/>
    <property type="match status" value="1"/>
</dbReference>
<comment type="subcellular location">
    <subcellularLocation>
        <location evidence="1 15">Cytoplasm</location>
    </subcellularLocation>
</comment>
<dbReference type="RefSeq" id="WP_139985285.1">
    <property type="nucleotide sequence ID" value="NZ_VENP01000001.1"/>
</dbReference>
<name>A0A5C5BF18_9MICO</name>
<dbReference type="PANTHER" id="PTHR10947:SF0">
    <property type="entry name" value="PHENYLALANINE--TRNA LIGASE BETA SUBUNIT"/>
    <property type="match status" value="1"/>
</dbReference>
<dbReference type="GO" id="GO:0000287">
    <property type="term" value="F:magnesium ion binding"/>
    <property type="evidence" value="ECO:0007669"/>
    <property type="project" value="UniProtKB-UniRule"/>
</dbReference>
<dbReference type="InterPro" id="IPR005121">
    <property type="entry name" value="Fdx_antiC-bd"/>
</dbReference>
<dbReference type="Pfam" id="PF03484">
    <property type="entry name" value="B5"/>
    <property type="match status" value="1"/>
</dbReference>
<keyword evidence="12 15" id="KW-0648">Protein biosynthesis</keyword>
<dbReference type="PROSITE" id="PS51483">
    <property type="entry name" value="B5"/>
    <property type="match status" value="1"/>
</dbReference>
<evidence type="ECO:0000259" key="19">
    <source>
        <dbReference type="PROSITE" id="PS51483"/>
    </source>
</evidence>
<keyword evidence="4 15" id="KW-0963">Cytoplasm</keyword>
<evidence type="ECO:0000256" key="2">
    <source>
        <dbReference type="ARBA" id="ARBA00008653"/>
    </source>
</evidence>
<dbReference type="OrthoDB" id="9805455at2"/>
<keyword evidence="7 15" id="KW-0479">Metal-binding</keyword>
<dbReference type="InterPro" id="IPR005146">
    <property type="entry name" value="B3/B4_tRNA-bd"/>
</dbReference>
<dbReference type="SUPFAM" id="SSF55681">
    <property type="entry name" value="Class II aaRS and biotin synthetases"/>
    <property type="match status" value="1"/>
</dbReference>
<dbReference type="InterPro" id="IPR005147">
    <property type="entry name" value="tRNA_synthase_B5-dom"/>
</dbReference>
<keyword evidence="13 15" id="KW-0030">Aminoacyl-tRNA synthetase</keyword>
<dbReference type="GO" id="GO:0000049">
    <property type="term" value="F:tRNA binding"/>
    <property type="evidence" value="ECO:0007669"/>
    <property type="project" value="UniProtKB-UniRule"/>
</dbReference>
<dbReference type="InterPro" id="IPR020825">
    <property type="entry name" value="Phe-tRNA_synthase-like_B3/B4"/>
</dbReference>